<evidence type="ECO:0000313" key="2">
    <source>
        <dbReference type="EMBL" id="GIL95646.1"/>
    </source>
</evidence>
<comment type="caution">
    <text evidence="2">The sequence shown here is derived from an EMBL/GenBank/DDBJ whole genome shotgun (WGS) entry which is preliminary data.</text>
</comment>
<dbReference type="Proteomes" id="UP000722791">
    <property type="component" value="Unassembled WGS sequence"/>
</dbReference>
<organism evidence="2 3">
    <name type="scientific">Volvox reticuliferus</name>
    <dbReference type="NCBI Taxonomy" id="1737510"/>
    <lineage>
        <taxon>Eukaryota</taxon>
        <taxon>Viridiplantae</taxon>
        <taxon>Chlorophyta</taxon>
        <taxon>core chlorophytes</taxon>
        <taxon>Chlorophyceae</taxon>
        <taxon>CS clade</taxon>
        <taxon>Chlamydomonadales</taxon>
        <taxon>Volvocaceae</taxon>
        <taxon>Volvox</taxon>
    </lineage>
</organism>
<gene>
    <name evidence="2" type="ORF">Vretimale_1623</name>
</gene>
<evidence type="ECO:0000256" key="1">
    <source>
        <dbReference type="SAM" id="MobiDB-lite"/>
    </source>
</evidence>
<evidence type="ECO:0000313" key="3">
    <source>
        <dbReference type="Proteomes" id="UP000722791"/>
    </source>
</evidence>
<protein>
    <submittedName>
        <fullName evidence="2">Uncharacterized protein</fullName>
    </submittedName>
</protein>
<sequence>MASLRGSATRPLNRDPAFRASAMILRSAKLRLAPMDRASDNIDTIIKYNKNMINDNDNVLSNRSCLDGKPAGGVVVSHLCGLIENLNSVPMATRKPLKRFGKLKDEESLTLQERLCARHLQMTEHRTKVLLPPDARESVHQSRAQPEAKPPVPAAQQELQLESEENVQPCSGDVMAPPGLAGAAEAVGAASHRLGEKLRSEAAMMETRKGLCGASTDPQVSSGIAIIPDESCPATAGATIPPSVVEAATSAASICNAQQVSLAPCPQPATCRGPMACQQAPTHAAVSTSSDKAAHQPYAVAQQPQEPCQPAELMRPLMRTKTSERQLPPEAQAWSLEDCRSWASEQEWSSWAEVQAFTRTLEPTLAEAVRAGSLESNPVVAIGKKQAAAPAIAYVQLKLMELYGSKAWGTASIKATSLEGPQQRRRPFLAAFLKTAKEIIQRLAPQGCIRL</sequence>
<feature type="region of interest" description="Disordered" evidence="1">
    <location>
        <begin position="132"/>
        <end position="164"/>
    </location>
</feature>
<name>A0A8J4DA89_9CHLO</name>
<accession>A0A8J4DA89</accession>
<proteinExistence type="predicted"/>
<dbReference type="EMBL" id="BNCQ01000002">
    <property type="protein sequence ID" value="GIL95646.1"/>
    <property type="molecule type" value="Genomic_DNA"/>
</dbReference>
<dbReference type="AlphaFoldDB" id="A0A8J4DA89"/>
<reference evidence="2" key="1">
    <citation type="journal article" date="2021" name="Proc. Natl. Acad. Sci. U.S.A.">
        <title>Three genomes in the algal genus Volvox reveal the fate of a haploid sex-determining region after a transition to homothallism.</title>
        <authorList>
            <person name="Yamamoto K."/>
            <person name="Hamaji T."/>
            <person name="Kawai-Toyooka H."/>
            <person name="Matsuzaki R."/>
            <person name="Takahashi F."/>
            <person name="Nishimura Y."/>
            <person name="Kawachi M."/>
            <person name="Noguchi H."/>
            <person name="Minakuchi Y."/>
            <person name="Umen J.G."/>
            <person name="Toyoda A."/>
            <person name="Nozaki H."/>
        </authorList>
    </citation>
    <scope>NUCLEOTIDE SEQUENCE</scope>
    <source>
        <strain evidence="2">NIES-3785</strain>
    </source>
</reference>